<keyword evidence="3" id="KW-1185">Reference proteome</keyword>
<protein>
    <submittedName>
        <fullName evidence="2">PA3496 family putative envelope integrity protein</fullName>
    </submittedName>
</protein>
<comment type="caution">
    <text evidence="2">The sequence shown here is derived from an EMBL/GenBank/DDBJ whole genome shotgun (WGS) entry which is preliminary data.</text>
</comment>
<feature type="region of interest" description="Disordered" evidence="1">
    <location>
        <begin position="1"/>
        <end position="23"/>
    </location>
</feature>
<evidence type="ECO:0000313" key="2">
    <source>
        <dbReference type="EMBL" id="MFC2973344.1"/>
    </source>
</evidence>
<dbReference type="InterPro" id="IPR058059">
    <property type="entry name" value="PA3496-like"/>
</dbReference>
<dbReference type="NCBIfam" id="NF046101">
    <property type="entry name" value="PA3496_fam"/>
    <property type="match status" value="1"/>
</dbReference>
<reference evidence="3" key="1">
    <citation type="journal article" date="2019" name="Int. J. Syst. Evol. Microbiol.">
        <title>The Global Catalogue of Microorganisms (GCM) 10K type strain sequencing project: providing services to taxonomists for standard genome sequencing and annotation.</title>
        <authorList>
            <consortium name="The Broad Institute Genomics Platform"/>
            <consortium name="The Broad Institute Genome Sequencing Center for Infectious Disease"/>
            <person name="Wu L."/>
            <person name="Ma J."/>
        </authorList>
    </citation>
    <scope>NUCLEOTIDE SEQUENCE [LARGE SCALE GENOMIC DNA]</scope>
    <source>
        <strain evidence="3">KCTC 62195</strain>
    </source>
</reference>
<evidence type="ECO:0000313" key="3">
    <source>
        <dbReference type="Proteomes" id="UP001595457"/>
    </source>
</evidence>
<organism evidence="2 3">
    <name type="scientific">Azotobacter bryophylli</name>
    <dbReference type="NCBI Taxonomy" id="1986537"/>
    <lineage>
        <taxon>Bacteria</taxon>
        <taxon>Pseudomonadati</taxon>
        <taxon>Pseudomonadota</taxon>
        <taxon>Gammaproteobacteria</taxon>
        <taxon>Pseudomonadales</taxon>
        <taxon>Pseudomonadaceae</taxon>
        <taxon>Azotobacter</taxon>
    </lineage>
</organism>
<dbReference type="Proteomes" id="UP001595457">
    <property type="component" value="Unassembled WGS sequence"/>
</dbReference>
<name>A0ABV7AVD9_9GAMM</name>
<dbReference type="EMBL" id="JBHRSJ010000029">
    <property type="protein sequence ID" value="MFC2973344.1"/>
    <property type="molecule type" value="Genomic_DNA"/>
</dbReference>
<sequence>MSRHQESAPYYLHPLDSKARRKLQDQRRMHFRRAIEQYDEQRRLHGEIDDYPDHILASSLQFSRESSLRSDPRAR</sequence>
<proteinExistence type="predicted"/>
<dbReference type="RefSeq" id="WP_377815030.1">
    <property type="nucleotide sequence ID" value="NZ_JBHRSJ010000029.1"/>
</dbReference>
<gene>
    <name evidence="2" type="ORF">ACFOJE_14135</name>
</gene>
<evidence type="ECO:0000256" key="1">
    <source>
        <dbReference type="SAM" id="MobiDB-lite"/>
    </source>
</evidence>
<accession>A0ABV7AVD9</accession>